<dbReference type="InterPro" id="IPR003594">
    <property type="entry name" value="HATPase_dom"/>
</dbReference>
<dbReference type="InterPro" id="IPR004358">
    <property type="entry name" value="Sig_transdc_His_kin-like_C"/>
</dbReference>
<dbReference type="InterPro" id="IPR005467">
    <property type="entry name" value="His_kinase_dom"/>
</dbReference>
<sequence>MPTPSESNPTARTVALIGGAARHRTLVAAVTSSGLRAVTLRAVPEAEVPPAVALVALDGEAERLSGYRGLAALRRLGGGEGLPVILAYPGPIPPTDARPSDPAVSALAGDASIDDALAMLPSAAGSSSSERGLPFEALVARAPVGIAVLSPEGRAVHTNARFVELAGGDRSAVEASPFAGLRTPGTAGLPVDLEGLDGATWSGSVEFEWIERDRELSATVARAPDGAGWLVWVTDTTPARQLEHTLSEAARMEAVERLAGGVAHDFNNILSVITTLSDLLIRLRPEGDPDLEDLEEIFRSARRGSEITRQLSAFSRTTPAEPREIDLEAHLLANEKMLRRFLSEDVALEWALEGKVPEVRVDPTQLDQMILNLALNARDAMPGGGTLTIGATSREVDRPRDVAGLPLKAGRYAVLTVTDTGEGMDEATRSRLFEPFFTTRSWGRKSGLGLSVVHGAVRAMGGAIEVRSRPGEGTRFAILIPAIAPDQVPPADGEVPRGTETILLVEDHVELRRGMRRSLDELGYRVVDAADGAEALALVEEGGLRPHLLVTDVVMPALSGPELSTRIQALGLAVPTLLLSGYTDHPAVEQLRRSGVRVLSKPLETPDLARAVRTALDR</sequence>
<dbReference type="PANTHER" id="PTHR43065">
    <property type="entry name" value="SENSOR HISTIDINE KINASE"/>
    <property type="match status" value="1"/>
</dbReference>
<evidence type="ECO:0000313" key="8">
    <source>
        <dbReference type="Proteomes" id="UP001484239"/>
    </source>
</evidence>
<dbReference type="Gene3D" id="3.30.565.10">
    <property type="entry name" value="Histidine kinase-like ATPase, C-terminal domain"/>
    <property type="match status" value="1"/>
</dbReference>
<dbReference type="Gene3D" id="3.40.50.2300">
    <property type="match status" value="1"/>
</dbReference>
<proteinExistence type="predicted"/>
<dbReference type="Gene3D" id="3.30.450.20">
    <property type="entry name" value="PAS domain"/>
    <property type="match status" value="1"/>
</dbReference>
<dbReference type="InterPro" id="IPR036890">
    <property type="entry name" value="HATPase_C_sf"/>
</dbReference>
<feature type="domain" description="Histidine kinase" evidence="5">
    <location>
        <begin position="261"/>
        <end position="484"/>
    </location>
</feature>
<dbReference type="EC" id="2.7.13.3" evidence="2"/>
<evidence type="ECO:0000259" key="5">
    <source>
        <dbReference type="PROSITE" id="PS50109"/>
    </source>
</evidence>
<dbReference type="Pfam" id="PF00512">
    <property type="entry name" value="HisKA"/>
    <property type="match status" value="1"/>
</dbReference>
<dbReference type="PROSITE" id="PS50110">
    <property type="entry name" value="RESPONSE_REGULATORY"/>
    <property type="match status" value="1"/>
</dbReference>
<dbReference type="Proteomes" id="UP001484239">
    <property type="component" value="Unassembled WGS sequence"/>
</dbReference>
<comment type="caution">
    <text evidence="7">The sequence shown here is derived from an EMBL/GenBank/DDBJ whole genome shotgun (WGS) entry which is preliminary data.</text>
</comment>
<dbReference type="InterPro" id="IPR003661">
    <property type="entry name" value="HisK_dim/P_dom"/>
</dbReference>
<dbReference type="InterPro" id="IPR036097">
    <property type="entry name" value="HisK_dim/P_sf"/>
</dbReference>
<keyword evidence="7" id="KW-0547">Nucleotide-binding</keyword>
<evidence type="ECO:0000256" key="4">
    <source>
        <dbReference type="PROSITE-ProRule" id="PRU00169"/>
    </source>
</evidence>
<name>A0ABU9E5N3_9BACT</name>
<dbReference type="InterPro" id="IPR001789">
    <property type="entry name" value="Sig_transdc_resp-reg_receiver"/>
</dbReference>
<gene>
    <name evidence="7" type="ORF">WI372_03620</name>
</gene>
<dbReference type="SUPFAM" id="SSF47384">
    <property type="entry name" value="Homodimeric domain of signal transducing histidine kinase"/>
    <property type="match status" value="1"/>
</dbReference>
<evidence type="ECO:0000256" key="2">
    <source>
        <dbReference type="ARBA" id="ARBA00012438"/>
    </source>
</evidence>
<dbReference type="SMART" id="SM00388">
    <property type="entry name" value="HisKA"/>
    <property type="match status" value="1"/>
</dbReference>
<dbReference type="EMBL" id="JBBHLI010000001">
    <property type="protein sequence ID" value="MEK9500056.1"/>
    <property type="molecule type" value="Genomic_DNA"/>
</dbReference>
<organism evidence="7 8">
    <name type="scientific">Gaopeijia maritima</name>
    <dbReference type="NCBI Taxonomy" id="3119007"/>
    <lineage>
        <taxon>Bacteria</taxon>
        <taxon>Pseudomonadati</taxon>
        <taxon>Gemmatimonadota</taxon>
        <taxon>Longimicrobiia</taxon>
        <taxon>Gaopeijiales</taxon>
        <taxon>Gaopeijiaceae</taxon>
        <taxon>Gaopeijia</taxon>
    </lineage>
</organism>
<protein>
    <recommendedName>
        <fullName evidence="2">histidine kinase</fullName>
        <ecNumber evidence="2">2.7.13.3</ecNumber>
    </recommendedName>
</protein>
<keyword evidence="7" id="KW-0067">ATP-binding</keyword>
<keyword evidence="8" id="KW-1185">Reference proteome</keyword>
<dbReference type="GO" id="GO:0005524">
    <property type="term" value="F:ATP binding"/>
    <property type="evidence" value="ECO:0007669"/>
    <property type="project" value="UniProtKB-KW"/>
</dbReference>
<dbReference type="SMART" id="SM00448">
    <property type="entry name" value="REC"/>
    <property type="match status" value="1"/>
</dbReference>
<dbReference type="Pfam" id="PF02518">
    <property type="entry name" value="HATPase_c"/>
    <property type="match status" value="1"/>
</dbReference>
<dbReference type="RefSeq" id="WP_405277706.1">
    <property type="nucleotide sequence ID" value="NZ_JBBHLI010000001.1"/>
</dbReference>
<comment type="catalytic activity">
    <reaction evidence="1">
        <text>ATP + protein L-histidine = ADP + protein N-phospho-L-histidine.</text>
        <dbReference type="EC" id="2.7.13.3"/>
    </reaction>
</comment>
<evidence type="ECO:0000259" key="6">
    <source>
        <dbReference type="PROSITE" id="PS50110"/>
    </source>
</evidence>
<dbReference type="Gene3D" id="1.10.287.130">
    <property type="match status" value="1"/>
</dbReference>
<dbReference type="SMART" id="SM00387">
    <property type="entry name" value="HATPase_c"/>
    <property type="match status" value="1"/>
</dbReference>
<dbReference type="PROSITE" id="PS50109">
    <property type="entry name" value="HIS_KIN"/>
    <property type="match status" value="1"/>
</dbReference>
<evidence type="ECO:0000256" key="1">
    <source>
        <dbReference type="ARBA" id="ARBA00000085"/>
    </source>
</evidence>
<dbReference type="InterPro" id="IPR011006">
    <property type="entry name" value="CheY-like_superfamily"/>
</dbReference>
<evidence type="ECO:0000313" key="7">
    <source>
        <dbReference type="EMBL" id="MEK9500056.1"/>
    </source>
</evidence>
<dbReference type="InterPro" id="IPR035965">
    <property type="entry name" value="PAS-like_dom_sf"/>
</dbReference>
<keyword evidence="3 4" id="KW-0597">Phosphoprotein</keyword>
<dbReference type="PANTHER" id="PTHR43065:SF42">
    <property type="entry name" value="TWO-COMPONENT SENSOR PPRA"/>
    <property type="match status" value="1"/>
</dbReference>
<accession>A0ABU9E5N3</accession>
<dbReference type="SUPFAM" id="SSF52172">
    <property type="entry name" value="CheY-like"/>
    <property type="match status" value="1"/>
</dbReference>
<dbReference type="SUPFAM" id="SSF55785">
    <property type="entry name" value="PYP-like sensor domain (PAS domain)"/>
    <property type="match status" value="1"/>
</dbReference>
<dbReference type="Pfam" id="PF00072">
    <property type="entry name" value="Response_reg"/>
    <property type="match status" value="1"/>
</dbReference>
<reference evidence="7 8" key="1">
    <citation type="submission" date="2024-02" db="EMBL/GenBank/DDBJ databases">
        <title>A novel Gemmatimonadota bacterium.</title>
        <authorList>
            <person name="Du Z.-J."/>
            <person name="Ye Y.-Q."/>
        </authorList>
    </citation>
    <scope>NUCLEOTIDE SEQUENCE [LARGE SCALE GENOMIC DNA]</scope>
    <source>
        <strain evidence="7 8">DH-20</strain>
    </source>
</reference>
<dbReference type="SUPFAM" id="SSF55874">
    <property type="entry name" value="ATPase domain of HSP90 chaperone/DNA topoisomerase II/histidine kinase"/>
    <property type="match status" value="1"/>
</dbReference>
<feature type="domain" description="Response regulatory" evidence="6">
    <location>
        <begin position="501"/>
        <end position="616"/>
    </location>
</feature>
<feature type="modified residue" description="4-aspartylphosphate" evidence="4">
    <location>
        <position position="552"/>
    </location>
</feature>
<evidence type="ECO:0000256" key="3">
    <source>
        <dbReference type="ARBA" id="ARBA00022553"/>
    </source>
</evidence>
<dbReference type="PRINTS" id="PR00344">
    <property type="entry name" value="BCTRLSENSOR"/>
</dbReference>